<sequence>LLKLPQRMPNNNLHLYSKVLVAHTTTGEKRPVPVCQRLEWEYPVTLNMSSLSFGTGPNDHLLVQEQQQQQQQAPPNGFNGPTVHTR</sequence>
<dbReference type="VEuPathDB" id="VectorBase:ACON2_035597"/>
<dbReference type="EnsemblMetazoa" id="ACOM035912-RA">
    <property type="protein sequence ID" value="ACOM035912-PA.1"/>
    <property type="gene ID" value="ACOM035912"/>
</dbReference>
<protein>
    <submittedName>
        <fullName evidence="2">Uncharacterized protein</fullName>
    </submittedName>
</protein>
<evidence type="ECO:0000313" key="2">
    <source>
        <dbReference type="EnsemblMetazoa" id="ACOM035912-PA.1"/>
    </source>
</evidence>
<reference evidence="2" key="1">
    <citation type="submission" date="2022-08" db="UniProtKB">
        <authorList>
            <consortium name="EnsemblMetazoa"/>
        </authorList>
    </citation>
    <scope>IDENTIFICATION</scope>
</reference>
<accession>A0A8W7PRG3</accession>
<dbReference type="Proteomes" id="UP000075882">
    <property type="component" value="Unassembled WGS sequence"/>
</dbReference>
<dbReference type="AlphaFoldDB" id="A0A8W7PRG3"/>
<organism evidence="2">
    <name type="scientific">Anopheles coluzzii</name>
    <name type="common">African malaria mosquito</name>
    <dbReference type="NCBI Taxonomy" id="1518534"/>
    <lineage>
        <taxon>Eukaryota</taxon>
        <taxon>Metazoa</taxon>
        <taxon>Ecdysozoa</taxon>
        <taxon>Arthropoda</taxon>
        <taxon>Hexapoda</taxon>
        <taxon>Insecta</taxon>
        <taxon>Pterygota</taxon>
        <taxon>Neoptera</taxon>
        <taxon>Endopterygota</taxon>
        <taxon>Diptera</taxon>
        <taxon>Nematocera</taxon>
        <taxon>Culicoidea</taxon>
        <taxon>Culicidae</taxon>
        <taxon>Anophelinae</taxon>
        <taxon>Anopheles</taxon>
    </lineage>
</organism>
<evidence type="ECO:0000256" key="1">
    <source>
        <dbReference type="SAM" id="MobiDB-lite"/>
    </source>
</evidence>
<name>A0A8W7PRG3_ANOCL</name>
<feature type="region of interest" description="Disordered" evidence="1">
    <location>
        <begin position="53"/>
        <end position="86"/>
    </location>
</feature>
<proteinExistence type="predicted"/>